<evidence type="ECO:0000256" key="1">
    <source>
        <dbReference type="SAM" id="MobiDB-lite"/>
    </source>
</evidence>
<dbReference type="EMBL" id="AP014862">
    <property type="protein sequence ID" value="BAU75952.1"/>
    <property type="molecule type" value="Genomic_DNA"/>
</dbReference>
<feature type="region of interest" description="Disordered" evidence="1">
    <location>
        <begin position="55"/>
        <end position="81"/>
    </location>
</feature>
<feature type="compositionally biased region" description="Low complexity" evidence="1">
    <location>
        <begin position="62"/>
        <end position="71"/>
    </location>
</feature>
<reference evidence="2 3" key="2">
    <citation type="journal article" date="2017" name="Int. J. Syst. Evol. Microbiol.">
        <title>Pseudomonas furukawaii sp. nov., a polychlorinated biphenyl-degrading bacterium isolated from biphenyl-contaminated soil in Japan.</title>
        <authorList>
            <person name="Kimura N."/>
            <person name="Watanabe T."/>
            <person name="Suenaga H."/>
            <person name="Fujihara H."/>
            <person name="Futagami T."/>
            <person name="Goto M."/>
            <person name="Hanada S."/>
            <person name="Hirose J."/>
        </authorList>
    </citation>
    <scope>NUCLEOTIDE SEQUENCE [LARGE SCALE GENOMIC DNA]</scope>
    <source>
        <strain evidence="3">DSM 10086 / NBRC 110670 / KF707</strain>
    </source>
</reference>
<dbReference type="AlphaFoldDB" id="A0AAD1C4P5"/>
<organism evidence="2 3">
    <name type="scientific">Metapseudomonas furukawaii</name>
    <name type="common">Pseudomonas furukawaii</name>
    <dbReference type="NCBI Taxonomy" id="1149133"/>
    <lineage>
        <taxon>Bacteria</taxon>
        <taxon>Pseudomonadati</taxon>
        <taxon>Pseudomonadota</taxon>
        <taxon>Gammaproteobacteria</taxon>
        <taxon>Pseudomonadales</taxon>
        <taxon>Pseudomonadaceae</taxon>
        <taxon>Metapseudomonas</taxon>
    </lineage>
</organism>
<dbReference type="KEGG" id="pfuw:KF707C_42640"/>
<proteinExistence type="predicted"/>
<reference evidence="3" key="1">
    <citation type="submission" date="2015-05" db="EMBL/GenBank/DDBJ databases">
        <title>Draft genome sequencing of a biphenyl-degrading bacterium, Pseudomonas balearica KF707 (=NBRC110670).</title>
        <authorList>
            <person name="Kimura N."/>
            <person name="Hirose J."/>
            <person name="Watanabe T."/>
            <person name="Suenaga H."/>
            <person name="Fujihara H."/>
            <person name="Noguchi M."/>
            <person name="Hashimoto M."/>
            <person name="Shimodaira J."/>
            <person name="Tsuchikane K."/>
            <person name="Hosoyama A."/>
            <person name="Yamazoe A."/>
            <person name="Fujita N."/>
            <person name="Furukawa K."/>
        </authorList>
    </citation>
    <scope>NUCLEOTIDE SEQUENCE [LARGE SCALE GENOMIC DNA]</scope>
    <source>
        <strain evidence="3">DSM 10086 / NBRC 110670 / KF707</strain>
    </source>
</reference>
<sequence length="81" mass="8965">MADAGRRAPCQYRTGHLVRLPFETVSRVADGQFRLERRSPAAAWAAAAAGASVRRSSRRGWGRLPRGWRSLPGQRGRHRGA</sequence>
<accession>A0AAD1C4P5</accession>
<keyword evidence="3" id="KW-1185">Reference proteome</keyword>
<protein>
    <submittedName>
        <fullName evidence="2">Uncharacterized protein</fullName>
    </submittedName>
</protein>
<gene>
    <name evidence="2" type="ORF">KF707C_42640</name>
</gene>
<dbReference type="Proteomes" id="UP000218554">
    <property type="component" value="Chromosome"/>
</dbReference>
<evidence type="ECO:0000313" key="3">
    <source>
        <dbReference type="Proteomes" id="UP000218554"/>
    </source>
</evidence>
<evidence type="ECO:0000313" key="2">
    <source>
        <dbReference type="EMBL" id="BAU75952.1"/>
    </source>
</evidence>
<name>A0AAD1C4P5_METFU</name>